<gene>
    <name evidence="1" type="ORF">CEJ45_01225</name>
</gene>
<dbReference type="AlphaFoldDB" id="A0A225SZH7"/>
<organism evidence="1 2">
    <name type="scientific">Herbaspirillum aquaticum</name>
    <dbReference type="NCBI Taxonomy" id="568783"/>
    <lineage>
        <taxon>Bacteria</taxon>
        <taxon>Pseudomonadati</taxon>
        <taxon>Pseudomonadota</taxon>
        <taxon>Betaproteobacteria</taxon>
        <taxon>Burkholderiales</taxon>
        <taxon>Oxalobacteraceae</taxon>
        <taxon>Herbaspirillum</taxon>
    </lineage>
</organism>
<sequence length="280" mass="31592">MDIQDSPLLKEALLLLAAKRTMLWREAGNIDTVVVGSSHGEFGFHPGHFPGSFNLCFRSQDLKHSFHLYRHMTLHYPKVRHLIIYYSLFSPGSVLEKSPSEKDISPALNELFHLELNYEDERLIQLASAIRGRLDHLTVELEGVGGFIYGHGVNPPAISASKRASDHLRLNKPSDAHLYLVRMLLLAKHLGHSVSVVIPPARSDYRAAVGLSSDVLFKGLYEILYDFHLGIPVNVVNCYGREEFQDVHFGDYDHLAHLGEGTALLTKFLFLQRLEAMTRQ</sequence>
<keyword evidence="2" id="KW-1185">Reference proteome</keyword>
<name>A0A225SZH7_9BURK</name>
<proteinExistence type="predicted"/>
<dbReference type="Proteomes" id="UP000214747">
    <property type="component" value="Unassembled WGS sequence"/>
</dbReference>
<protein>
    <submittedName>
        <fullName evidence="1">Uncharacterized protein</fullName>
    </submittedName>
</protein>
<accession>A0A225SZH7</accession>
<reference evidence="1 2" key="1">
    <citation type="journal article" date="2010" name="Int. J. Syst. Evol. Microbiol.">
        <title>Reclassification of Herbaspirillum putei as a later heterotypic synonym of Herbaspirillum huttiense, with the description of H. huttiense subsp. huttiense subsp. nov. and H. huttiense subsp. putei subsp. nov., comb. nov., and description of Herbaspirillum aquaticum sp. nov.</title>
        <authorList>
            <person name="Dobritsa A.P."/>
            <person name="Reddy M.C."/>
            <person name="Samadpour M."/>
        </authorList>
    </citation>
    <scope>NUCLEOTIDE SEQUENCE [LARGE SCALE GENOMIC DNA]</scope>
    <source>
        <strain evidence="1 2">IEH 4430</strain>
    </source>
</reference>
<dbReference type="RefSeq" id="WP_088753433.1">
    <property type="nucleotide sequence ID" value="NZ_NJGV01000001.1"/>
</dbReference>
<evidence type="ECO:0000313" key="2">
    <source>
        <dbReference type="Proteomes" id="UP000214747"/>
    </source>
</evidence>
<comment type="caution">
    <text evidence="1">The sequence shown here is derived from an EMBL/GenBank/DDBJ whole genome shotgun (WGS) entry which is preliminary data.</text>
</comment>
<evidence type="ECO:0000313" key="1">
    <source>
        <dbReference type="EMBL" id="OWY36749.1"/>
    </source>
</evidence>
<dbReference type="EMBL" id="NJGV01000001">
    <property type="protein sequence ID" value="OWY36749.1"/>
    <property type="molecule type" value="Genomic_DNA"/>
</dbReference>